<name>A0A5J4S2L0_9ZZZZ</name>
<accession>A0A5J4S2L0</accession>
<proteinExistence type="predicted"/>
<dbReference type="AlphaFoldDB" id="A0A5J4S2L0"/>
<dbReference type="EMBL" id="SNRY01000494">
    <property type="protein sequence ID" value="KAA6339962.1"/>
    <property type="molecule type" value="Genomic_DNA"/>
</dbReference>
<gene>
    <name evidence="1" type="ORF">EZS27_012128</name>
</gene>
<reference evidence="1" key="1">
    <citation type="submission" date="2019-03" db="EMBL/GenBank/DDBJ databases">
        <title>Single cell metagenomics reveals metabolic interactions within the superorganism composed of flagellate Streblomastix strix and complex community of Bacteroidetes bacteria on its surface.</title>
        <authorList>
            <person name="Treitli S.C."/>
            <person name="Kolisko M."/>
            <person name="Husnik F."/>
            <person name="Keeling P."/>
            <person name="Hampl V."/>
        </authorList>
    </citation>
    <scope>NUCLEOTIDE SEQUENCE</scope>
    <source>
        <strain evidence="1">STM</strain>
    </source>
</reference>
<sequence length="119" mass="13538">MPCSVSCGVFVSVCQGTLSGNHKGLPLLWIPCRLPVWTMTQANCAITYGRRGSVLVYGYKINKIVELCKNYYGKVMLEFFIGYIFNISFIEERMLIPYLDSMGLNLSLNKDYGFPCYCF</sequence>
<evidence type="ECO:0000313" key="1">
    <source>
        <dbReference type="EMBL" id="KAA6339962.1"/>
    </source>
</evidence>
<comment type="caution">
    <text evidence="1">The sequence shown here is derived from an EMBL/GenBank/DDBJ whole genome shotgun (WGS) entry which is preliminary data.</text>
</comment>
<protein>
    <submittedName>
        <fullName evidence="1">Uncharacterized protein</fullName>
    </submittedName>
</protein>
<organism evidence="1">
    <name type="scientific">termite gut metagenome</name>
    <dbReference type="NCBI Taxonomy" id="433724"/>
    <lineage>
        <taxon>unclassified sequences</taxon>
        <taxon>metagenomes</taxon>
        <taxon>organismal metagenomes</taxon>
    </lineage>
</organism>